<name>A0ACC2USZ0_9FUNG</name>
<keyword evidence="2" id="KW-1185">Reference proteome</keyword>
<organism evidence="1 2">
    <name type="scientific">Entomophthora muscae</name>
    <dbReference type="NCBI Taxonomy" id="34485"/>
    <lineage>
        <taxon>Eukaryota</taxon>
        <taxon>Fungi</taxon>
        <taxon>Fungi incertae sedis</taxon>
        <taxon>Zoopagomycota</taxon>
        <taxon>Entomophthoromycotina</taxon>
        <taxon>Entomophthoromycetes</taxon>
        <taxon>Entomophthorales</taxon>
        <taxon>Entomophthoraceae</taxon>
        <taxon>Entomophthora</taxon>
    </lineage>
</organism>
<protein>
    <submittedName>
        <fullName evidence="1">Uncharacterized protein</fullName>
    </submittedName>
</protein>
<comment type="caution">
    <text evidence="1">The sequence shown here is derived from an EMBL/GenBank/DDBJ whole genome shotgun (WGS) entry which is preliminary data.</text>
</comment>
<accession>A0ACC2USZ0</accession>
<evidence type="ECO:0000313" key="2">
    <source>
        <dbReference type="Proteomes" id="UP001165960"/>
    </source>
</evidence>
<sequence>MVPLQYAPAFFYQLWVVHSLIEGKVLPFAYFLIPGATEEIYTRAFKILQEGIKSLPSNRKSPPGHNTRANPDDDEKDEATLAAEKEAQDKALGPSTIIMNYETAQYNAFVNTFCRVLRRGTDTQQGILTLGLDLY</sequence>
<evidence type="ECO:0000313" key="1">
    <source>
        <dbReference type="EMBL" id="KAJ9089958.1"/>
    </source>
</evidence>
<proteinExistence type="predicted"/>
<reference evidence="1" key="1">
    <citation type="submission" date="2022-04" db="EMBL/GenBank/DDBJ databases">
        <title>Genome of the entomopathogenic fungus Entomophthora muscae.</title>
        <authorList>
            <person name="Elya C."/>
            <person name="Lovett B.R."/>
            <person name="Lee E."/>
            <person name="Macias A.M."/>
            <person name="Hajek A.E."/>
            <person name="De Bivort B.L."/>
            <person name="Kasson M.T."/>
            <person name="De Fine Licht H.H."/>
            <person name="Stajich J.E."/>
        </authorList>
    </citation>
    <scope>NUCLEOTIDE SEQUENCE</scope>
    <source>
        <strain evidence="1">Berkeley</strain>
    </source>
</reference>
<dbReference type="EMBL" id="QTSX02000023">
    <property type="protein sequence ID" value="KAJ9089958.1"/>
    <property type="molecule type" value="Genomic_DNA"/>
</dbReference>
<gene>
    <name evidence="1" type="ORF">DSO57_1007777</name>
</gene>
<dbReference type="Proteomes" id="UP001165960">
    <property type="component" value="Unassembled WGS sequence"/>
</dbReference>